<dbReference type="HAMAP" id="MF_01393">
    <property type="entry name" value="ATP_synth_a_bact"/>
    <property type="match status" value="1"/>
</dbReference>
<dbReference type="KEGG" id="pary:A4V02_10895"/>
<keyword evidence="8 11" id="KW-0406">Ion transport</keyword>
<dbReference type="PANTHER" id="PTHR11410:SF0">
    <property type="entry name" value="ATP SYNTHASE SUBUNIT A"/>
    <property type="match status" value="1"/>
</dbReference>
<dbReference type="InterPro" id="IPR000568">
    <property type="entry name" value="ATP_synth_F0_asu"/>
</dbReference>
<reference evidence="14" key="2">
    <citation type="submission" date="2017-04" db="EMBL/GenBank/DDBJ databases">
        <title>Complete Genome Sequences of Twelve Strains of a Stable Defined Moderately Diverse Mouse Microbiota 2 (sDMDMm2).</title>
        <authorList>
            <person name="Uchimura Y."/>
            <person name="Wyss M."/>
            <person name="Brugiroux S."/>
            <person name="Limenitakis J.P."/>
            <person name="Stecher B."/>
            <person name="McCoy K.D."/>
            <person name="Macpherson A.J."/>
        </authorList>
    </citation>
    <scope>NUCLEOTIDE SEQUENCE</scope>
    <source>
        <strain evidence="14">YL27</strain>
    </source>
</reference>
<feature type="signal peptide" evidence="13">
    <location>
        <begin position="1"/>
        <end position="24"/>
    </location>
</feature>
<keyword evidence="6 11" id="KW-0375">Hydrogen ion transport</keyword>
<evidence type="ECO:0000256" key="10">
    <source>
        <dbReference type="ARBA" id="ARBA00023310"/>
    </source>
</evidence>
<name>A0A1B1SDN6_9BACT</name>
<dbReference type="RefSeq" id="WP_068961452.1">
    <property type="nucleotide sequence ID" value="NZ_CAJTAP010000001.1"/>
</dbReference>
<keyword evidence="10 11" id="KW-0066">ATP synthesis</keyword>
<evidence type="ECO:0000313" key="16">
    <source>
        <dbReference type="Proteomes" id="UP000186351"/>
    </source>
</evidence>
<keyword evidence="16" id="KW-1185">Reference proteome</keyword>
<dbReference type="GeneID" id="65537378"/>
<keyword evidence="11" id="KW-1003">Cell membrane</keyword>
<evidence type="ECO:0000256" key="8">
    <source>
        <dbReference type="ARBA" id="ARBA00023065"/>
    </source>
</evidence>
<keyword evidence="9 11" id="KW-0472">Membrane</keyword>
<evidence type="ECO:0000256" key="13">
    <source>
        <dbReference type="SAM" id="SignalP"/>
    </source>
</evidence>
<feature type="transmembrane region" description="Helical" evidence="11">
    <location>
        <begin position="315"/>
        <end position="335"/>
    </location>
</feature>
<evidence type="ECO:0000256" key="6">
    <source>
        <dbReference type="ARBA" id="ARBA00022781"/>
    </source>
</evidence>
<comment type="subcellular location">
    <subcellularLocation>
        <location evidence="11 12">Cell membrane</location>
        <topology evidence="11 12">Multi-pass membrane protein</topology>
    </subcellularLocation>
    <subcellularLocation>
        <location evidence="1">Membrane</location>
        <topology evidence="1">Multi-pass membrane protein</topology>
    </subcellularLocation>
</comment>
<evidence type="ECO:0000313" key="15">
    <source>
        <dbReference type="EMBL" id="TGY76742.1"/>
    </source>
</evidence>
<dbReference type="InterPro" id="IPR023011">
    <property type="entry name" value="ATP_synth_F0_asu_AS"/>
</dbReference>
<dbReference type="OrthoDB" id="9809130at2"/>
<gene>
    <name evidence="11" type="primary">atpB</name>
    <name evidence="14" type="ORF">A4V02_10895</name>
    <name evidence="15" type="ORF">E5333_00375</name>
</gene>
<comment type="similarity">
    <text evidence="2 11 12">Belongs to the ATPase A chain family.</text>
</comment>
<dbReference type="InterPro" id="IPR045083">
    <property type="entry name" value="ATP_synth_F0_asu_bact/mt"/>
</dbReference>
<evidence type="ECO:0000256" key="11">
    <source>
        <dbReference type="HAMAP-Rule" id="MF_01393"/>
    </source>
</evidence>
<dbReference type="GO" id="GO:0045259">
    <property type="term" value="C:proton-transporting ATP synthase complex"/>
    <property type="evidence" value="ECO:0007669"/>
    <property type="project" value="UniProtKB-KW"/>
</dbReference>
<dbReference type="GO" id="GO:0005886">
    <property type="term" value="C:plasma membrane"/>
    <property type="evidence" value="ECO:0007669"/>
    <property type="project" value="UniProtKB-SubCell"/>
</dbReference>
<dbReference type="AlphaFoldDB" id="A0A1B1SDN6"/>
<dbReference type="EMBL" id="SRYD01000001">
    <property type="protein sequence ID" value="TGY76742.1"/>
    <property type="molecule type" value="Genomic_DNA"/>
</dbReference>
<keyword evidence="7 11" id="KW-1133">Transmembrane helix</keyword>
<dbReference type="CDD" id="cd00310">
    <property type="entry name" value="ATP-synt_Fo_a_6"/>
    <property type="match status" value="1"/>
</dbReference>
<evidence type="ECO:0000313" key="14">
    <source>
        <dbReference type="EMBL" id="ANU64853.2"/>
    </source>
</evidence>
<evidence type="ECO:0000256" key="3">
    <source>
        <dbReference type="ARBA" id="ARBA00022448"/>
    </source>
</evidence>
<evidence type="ECO:0000256" key="4">
    <source>
        <dbReference type="ARBA" id="ARBA00022547"/>
    </source>
</evidence>
<feature type="transmembrane region" description="Helical" evidence="11">
    <location>
        <begin position="241"/>
        <end position="262"/>
    </location>
</feature>
<evidence type="ECO:0000256" key="12">
    <source>
        <dbReference type="RuleBase" id="RU000483"/>
    </source>
</evidence>
<dbReference type="GO" id="GO:0046933">
    <property type="term" value="F:proton-transporting ATP synthase activity, rotational mechanism"/>
    <property type="evidence" value="ECO:0007669"/>
    <property type="project" value="UniProtKB-UniRule"/>
</dbReference>
<feature type="transmembrane region" description="Helical" evidence="11">
    <location>
        <begin position="155"/>
        <end position="174"/>
    </location>
</feature>
<reference evidence="15 17" key="3">
    <citation type="submission" date="2019-04" db="EMBL/GenBank/DDBJ databases">
        <title>Microbes associate with the intestines of laboratory mice.</title>
        <authorList>
            <person name="Navarre W."/>
            <person name="Wong E."/>
            <person name="Huang K."/>
            <person name="Tropini C."/>
            <person name="Ng K."/>
            <person name="Yu B."/>
        </authorList>
    </citation>
    <scope>NUCLEOTIDE SEQUENCE [LARGE SCALE GENOMIC DNA]</scope>
    <source>
        <strain evidence="15 17">NM06_A21</strain>
    </source>
</reference>
<dbReference type="Proteomes" id="UP000186351">
    <property type="component" value="Chromosome"/>
</dbReference>
<keyword evidence="4 11" id="KW-0138">CF(0)</keyword>
<feature type="chain" id="PRO_5010703496" description="ATP synthase subunit a" evidence="13">
    <location>
        <begin position="25"/>
        <end position="397"/>
    </location>
</feature>
<dbReference type="STRING" id="1796646.A4V02_10895"/>
<evidence type="ECO:0000256" key="7">
    <source>
        <dbReference type="ARBA" id="ARBA00022989"/>
    </source>
</evidence>
<keyword evidence="13" id="KW-0732">Signal</keyword>
<sequence>MKRTILLLALLLAVLLPAPLSLIADEAGVRAEAQAEEAESRSEEKKIDPKEIIFEHLGDGYGWEVPFCHDVRIPLPVIVRDYQGDWHCFSSSRIGHGHSYTVTDSDGAEMTFRLGGHDSKWHNKLVGMRPEVVDGQTQMVEYRPLDFSITKNVCAIFIACLLVMWMVLDVAAWYRKKGYTAPRRATGAIEALIEFIYYGVIKPTLGAKSRKFGPYLLTVFFFILVANLLGLMVIFPGGANITGNIAVTLVLSLITFLIVNIFGTKHYWKEVFWPDVPLWLKFPIPIMPVIELFGVFTKPAALTVRLFANMMGGHIIVIVLTLLIFILGALGAAAAGGTLVVSLIFSVFMLLIDVLVSFIQAYVFTMLSTVFIGLAQEDGHHGKDAHEVPAAPTTTRS</sequence>
<keyword evidence="3 11" id="KW-0813">Transport</keyword>
<evidence type="ECO:0000256" key="5">
    <source>
        <dbReference type="ARBA" id="ARBA00022692"/>
    </source>
</evidence>
<organism evidence="14 16">
    <name type="scientific">Muribaculum intestinale</name>
    <dbReference type="NCBI Taxonomy" id="1796646"/>
    <lineage>
        <taxon>Bacteria</taxon>
        <taxon>Pseudomonadati</taxon>
        <taxon>Bacteroidota</taxon>
        <taxon>Bacteroidia</taxon>
        <taxon>Bacteroidales</taxon>
        <taxon>Muribaculaceae</taxon>
        <taxon>Muribaculum</taxon>
    </lineage>
</organism>
<feature type="transmembrane region" description="Helical" evidence="11">
    <location>
        <begin position="215"/>
        <end position="235"/>
    </location>
</feature>
<accession>A0A1B1SDN6</accession>
<dbReference type="Proteomes" id="UP000306630">
    <property type="component" value="Unassembled WGS sequence"/>
</dbReference>
<dbReference type="NCBIfam" id="TIGR01131">
    <property type="entry name" value="ATP_synt_6_or_A"/>
    <property type="match status" value="1"/>
</dbReference>
<feature type="transmembrane region" description="Helical" evidence="11">
    <location>
        <begin position="341"/>
        <end position="364"/>
    </location>
</feature>
<evidence type="ECO:0000256" key="2">
    <source>
        <dbReference type="ARBA" id="ARBA00006810"/>
    </source>
</evidence>
<accession>A0A1Z2XH29</accession>
<protein>
    <recommendedName>
        <fullName evidence="11 12">ATP synthase subunit a</fullName>
    </recommendedName>
    <alternativeName>
        <fullName evidence="11">ATP synthase F0 sector subunit a</fullName>
    </alternativeName>
    <alternativeName>
        <fullName evidence="11">F-ATPase subunit 6</fullName>
    </alternativeName>
</protein>
<dbReference type="SUPFAM" id="SSF81336">
    <property type="entry name" value="F1F0 ATP synthase subunit A"/>
    <property type="match status" value="1"/>
</dbReference>
<evidence type="ECO:0000256" key="1">
    <source>
        <dbReference type="ARBA" id="ARBA00004141"/>
    </source>
</evidence>
<dbReference type="PRINTS" id="PR00123">
    <property type="entry name" value="ATPASEA"/>
</dbReference>
<comment type="function">
    <text evidence="11 12">Key component of the proton channel; it plays a direct role in the translocation of protons across the membrane.</text>
</comment>
<evidence type="ECO:0000256" key="9">
    <source>
        <dbReference type="ARBA" id="ARBA00023136"/>
    </source>
</evidence>
<proteinExistence type="inferred from homology"/>
<reference evidence="16" key="1">
    <citation type="submission" date="2016-04" db="EMBL/GenBank/DDBJ databases">
        <title>Complete Genome Sequences of Twelve Strains of a Stable Defined Moderately Diverse Mouse Microbiota 2 (sDMDMm2).</title>
        <authorList>
            <person name="Uchimura Y."/>
            <person name="Wyss M."/>
            <person name="Brugiroux S."/>
            <person name="Limenitakis J.P."/>
            <person name="Stecher B."/>
            <person name="McCoy K.D."/>
            <person name="Macpherson A.J."/>
        </authorList>
    </citation>
    <scope>NUCLEOTIDE SEQUENCE [LARGE SCALE GENOMIC DNA]</scope>
    <source>
        <strain evidence="16">YL27</strain>
    </source>
</reference>
<dbReference type="EMBL" id="CP015402">
    <property type="protein sequence ID" value="ANU64853.2"/>
    <property type="molecule type" value="Genomic_DNA"/>
</dbReference>
<dbReference type="InterPro" id="IPR035908">
    <property type="entry name" value="F0_ATP_A_sf"/>
</dbReference>
<keyword evidence="5 11" id="KW-0812">Transmembrane</keyword>
<evidence type="ECO:0000313" key="17">
    <source>
        <dbReference type="Proteomes" id="UP000306630"/>
    </source>
</evidence>
<dbReference type="PROSITE" id="PS00449">
    <property type="entry name" value="ATPASE_A"/>
    <property type="match status" value="1"/>
</dbReference>
<dbReference type="Gene3D" id="1.20.120.220">
    <property type="entry name" value="ATP synthase, F0 complex, subunit A"/>
    <property type="match status" value="1"/>
</dbReference>
<dbReference type="PANTHER" id="PTHR11410">
    <property type="entry name" value="ATP SYNTHASE SUBUNIT A"/>
    <property type="match status" value="1"/>
</dbReference>
<dbReference type="Pfam" id="PF00119">
    <property type="entry name" value="ATP-synt_A"/>
    <property type="match status" value="1"/>
</dbReference>